<dbReference type="InterPro" id="IPR010730">
    <property type="entry name" value="HET"/>
</dbReference>
<dbReference type="EMBL" id="VFLP01000144">
    <property type="protein sequence ID" value="TRX87706.1"/>
    <property type="molecule type" value="Genomic_DNA"/>
</dbReference>
<dbReference type="OrthoDB" id="5362512at2759"/>
<dbReference type="Pfam" id="PF06985">
    <property type="entry name" value="HET"/>
    <property type="match status" value="1"/>
</dbReference>
<protein>
    <recommendedName>
        <fullName evidence="2">Heterokaryon incompatibility domain-containing protein</fullName>
    </recommendedName>
</protein>
<evidence type="ECO:0000313" key="4">
    <source>
        <dbReference type="Proteomes" id="UP000319160"/>
    </source>
</evidence>
<evidence type="ECO:0000259" key="2">
    <source>
        <dbReference type="Pfam" id="PF06985"/>
    </source>
</evidence>
<dbReference type="AlphaFoldDB" id="A0A553HID6"/>
<name>A0A553HID6_9PEZI</name>
<sequence length="884" mass="101743">MQPFFSPDKEDASEWEESLPSDFVETLWRWRMPFQSTNRMHASQRRGRIPGWARMVHAHAQALETGTPMDHFPMSSRKAGKYARASVMARMKKEQPEVYMQLLEEDDDPFTDVSSFSETEMIYGWHVPPWRDSNFFEGIPNMFTVDLDNLTKEEEECKCSGYTEDEEDFQFFPSRGFQWNSQEGRESLDSDESKTTCRYDPGLVVCVGRDEPLGVSTANNRVHVRIGGDMRVKGDKVVFTIRSFSTGDPSSVNFSSGVGAVNTDYSNDESWDRAKECLRICRDEHNKCRYRDNSSRASGFKPTRLIDIGRDDDCPPRLVRGESLTLEDVKNGYISLSYCWGGHNDQNTTTFNVDMRYDDGFPLKSQPATIQDAILATRKLGFRYLWIDSICITQDDSNDLLTEIAHMDKIYEHADLLISASRAASMDHGFLQPIVPEDVEKAEIEFSVPFKYRYQGETGRVVLEKWFESRSDLAPDPIHSRGWTLQEHLMSKRILSFNTTGLSWQCLCDSMFGAWKKSVYTDKSQVLSSPSNMVCRNMVLVLDDRGRNKGRRSNPYQYETVREEWDGLVNNFCLRHLTKPSDRLPAFSAIPKQFTYAFGSAKDYVAGHWKCHLPTDLLWHNSSFVKDRDDPFPTWSWASCKYSAGKSTSRGSTDLRIPFFDEMFMTAVMSVEEIDVHFVNPSDSFGDVRYARLLVAAPLVPVDLTFKRVENEGDGESFMVIEGAEYGIKDALWLADGSDRPRFQGNLDGYYRRSNEKRLMRQSTGKGGGYYLAEILRYKEKLARGNPSSRGLILRRSRHRDKRGRERFRRFGTYWMTYLNYDEDSYTDEFPSSESEGEEEDWETVEGDDEDALATGSDINQVSAELHEEKCRRYPFDGVDIKMF</sequence>
<feature type="domain" description="Heterokaryon incompatibility" evidence="2">
    <location>
        <begin position="333"/>
        <end position="487"/>
    </location>
</feature>
<keyword evidence="4" id="KW-1185">Reference proteome</keyword>
<organism evidence="3 4">
    <name type="scientific">Xylaria flabelliformis</name>
    <dbReference type="NCBI Taxonomy" id="2512241"/>
    <lineage>
        <taxon>Eukaryota</taxon>
        <taxon>Fungi</taxon>
        <taxon>Dikarya</taxon>
        <taxon>Ascomycota</taxon>
        <taxon>Pezizomycotina</taxon>
        <taxon>Sordariomycetes</taxon>
        <taxon>Xylariomycetidae</taxon>
        <taxon>Xylariales</taxon>
        <taxon>Xylariaceae</taxon>
        <taxon>Xylaria</taxon>
    </lineage>
</organism>
<feature type="compositionally biased region" description="Acidic residues" evidence="1">
    <location>
        <begin position="835"/>
        <end position="852"/>
    </location>
</feature>
<evidence type="ECO:0000313" key="3">
    <source>
        <dbReference type="EMBL" id="TRX87706.1"/>
    </source>
</evidence>
<comment type="caution">
    <text evidence="3">The sequence shown here is derived from an EMBL/GenBank/DDBJ whole genome shotgun (WGS) entry which is preliminary data.</text>
</comment>
<evidence type="ECO:0000256" key="1">
    <source>
        <dbReference type="SAM" id="MobiDB-lite"/>
    </source>
</evidence>
<proteinExistence type="predicted"/>
<gene>
    <name evidence="3" type="ORF">FHL15_011400</name>
</gene>
<dbReference type="PANTHER" id="PTHR33112:SF16">
    <property type="entry name" value="HETEROKARYON INCOMPATIBILITY DOMAIN-CONTAINING PROTEIN"/>
    <property type="match status" value="1"/>
</dbReference>
<feature type="region of interest" description="Disordered" evidence="1">
    <location>
        <begin position="826"/>
        <end position="855"/>
    </location>
</feature>
<reference evidence="4" key="1">
    <citation type="submission" date="2019-06" db="EMBL/GenBank/DDBJ databases">
        <title>Draft genome sequence of the griseofulvin-producing fungus Xylaria cubensis strain G536.</title>
        <authorList>
            <person name="Mead M.E."/>
            <person name="Raja H.A."/>
            <person name="Steenwyk J.L."/>
            <person name="Knowles S.L."/>
            <person name="Oberlies N.H."/>
            <person name="Rokas A."/>
        </authorList>
    </citation>
    <scope>NUCLEOTIDE SEQUENCE [LARGE SCALE GENOMIC DNA]</scope>
    <source>
        <strain evidence="4">G536</strain>
    </source>
</reference>
<dbReference type="PANTHER" id="PTHR33112">
    <property type="entry name" value="DOMAIN PROTEIN, PUTATIVE-RELATED"/>
    <property type="match status" value="1"/>
</dbReference>
<accession>A0A553HID6</accession>
<dbReference type="Proteomes" id="UP000319160">
    <property type="component" value="Unassembled WGS sequence"/>
</dbReference>